<feature type="transmembrane region" description="Helical" evidence="5">
    <location>
        <begin position="176"/>
        <end position="195"/>
    </location>
</feature>
<dbReference type="AlphaFoldDB" id="A0A512B2P0"/>
<keyword evidence="7" id="KW-1185">Reference proteome</keyword>
<dbReference type="Proteomes" id="UP000321532">
    <property type="component" value="Unassembled WGS sequence"/>
</dbReference>
<dbReference type="GO" id="GO:0016020">
    <property type="term" value="C:membrane"/>
    <property type="evidence" value="ECO:0007669"/>
    <property type="project" value="UniProtKB-SubCell"/>
</dbReference>
<proteinExistence type="predicted"/>
<reference evidence="6 7" key="1">
    <citation type="submission" date="2019-07" db="EMBL/GenBank/DDBJ databases">
        <title>Whole genome shotgun sequence of Adhaeribacter aerolatus NBRC 106133.</title>
        <authorList>
            <person name="Hosoyama A."/>
            <person name="Uohara A."/>
            <person name="Ohji S."/>
            <person name="Ichikawa N."/>
        </authorList>
    </citation>
    <scope>NUCLEOTIDE SEQUENCE [LARGE SCALE GENOMIC DNA]</scope>
    <source>
        <strain evidence="6 7">NBRC 106133</strain>
    </source>
</reference>
<sequence length="196" mass="22375">MAVAGAAALYCFFTAGFYRYNILLLGHLALLSVLYSLPVLPRRGELWPLRHVPLLKIFLIAYVWTCVTVWLPLLAYNQDIFSTEAWLFFLRRFLFILAITIIFDIRDVDRDRATGTVTLPGTIGIKKAKYIAWISLAFFALLVSLIPLQNYRAALLLSAGITAYVVWQTHSTNNEYFFSVIADGMMVLQFLLVWLL</sequence>
<dbReference type="InterPro" id="IPR000537">
    <property type="entry name" value="UbiA_prenyltransferase"/>
</dbReference>
<feature type="transmembrane region" description="Helical" evidence="5">
    <location>
        <begin position="130"/>
        <end position="148"/>
    </location>
</feature>
<evidence type="ECO:0000256" key="5">
    <source>
        <dbReference type="SAM" id="Phobius"/>
    </source>
</evidence>
<feature type="transmembrane region" description="Helical" evidence="5">
    <location>
        <begin position="85"/>
        <end position="103"/>
    </location>
</feature>
<evidence type="ECO:0000256" key="2">
    <source>
        <dbReference type="ARBA" id="ARBA00022692"/>
    </source>
</evidence>
<dbReference type="EMBL" id="BJYS01000032">
    <property type="protein sequence ID" value="GEO06224.1"/>
    <property type="molecule type" value="Genomic_DNA"/>
</dbReference>
<accession>A0A512B2P0</accession>
<dbReference type="Pfam" id="PF01040">
    <property type="entry name" value="UbiA"/>
    <property type="match status" value="1"/>
</dbReference>
<keyword evidence="2 5" id="KW-0812">Transmembrane</keyword>
<dbReference type="GO" id="GO:0016765">
    <property type="term" value="F:transferase activity, transferring alkyl or aryl (other than methyl) groups"/>
    <property type="evidence" value="ECO:0007669"/>
    <property type="project" value="InterPro"/>
</dbReference>
<evidence type="ECO:0000313" key="7">
    <source>
        <dbReference type="Proteomes" id="UP000321532"/>
    </source>
</evidence>
<evidence type="ECO:0000256" key="1">
    <source>
        <dbReference type="ARBA" id="ARBA00004141"/>
    </source>
</evidence>
<comment type="caution">
    <text evidence="6">The sequence shown here is derived from an EMBL/GenBank/DDBJ whole genome shotgun (WGS) entry which is preliminary data.</text>
</comment>
<keyword evidence="4 5" id="KW-0472">Membrane</keyword>
<comment type="subcellular location">
    <subcellularLocation>
        <location evidence="1">Membrane</location>
        <topology evidence="1">Multi-pass membrane protein</topology>
    </subcellularLocation>
</comment>
<evidence type="ECO:0000256" key="4">
    <source>
        <dbReference type="ARBA" id="ARBA00023136"/>
    </source>
</evidence>
<feature type="transmembrane region" description="Helical" evidence="5">
    <location>
        <begin position="52"/>
        <end position="73"/>
    </location>
</feature>
<keyword evidence="3 5" id="KW-1133">Transmembrane helix</keyword>
<dbReference type="Gene3D" id="1.20.120.1780">
    <property type="entry name" value="UbiA prenyltransferase"/>
    <property type="match status" value="1"/>
</dbReference>
<evidence type="ECO:0000256" key="3">
    <source>
        <dbReference type="ARBA" id="ARBA00022989"/>
    </source>
</evidence>
<protein>
    <recommendedName>
        <fullName evidence="8">UbiA prenyltransferase family protein</fullName>
    </recommendedName>
</protein>
<organism evidence="6 7">
    <name type="scientific">Adhaeribacter aerolatus</name>
    <dbReference type="NCBI Taxonomy" id="670289"/>
    <lineage>
        <taxon>Bacteria</taxon>
        <taxon>Pseudomonadati</taxon>
        <taxon>Bacteroidota</taxon>
        <taxon>Cytophagia</taxon>
        <taxon>Cytophagales</taxon>
        <taxon>Hymenobacteraceae</taxon>
        <taxon>Adhaeribacter</taxon>
    </lineage>
</organism>
<feature type="transmembrane region" description="Helical" evidence="5">
    <location>
        <begin position="20"/>
        <end position="40"/>
    </location>
</feature>
<evidence type="ECO:0008006" key="8">
    <source>
        <dbReference type="Google" id="ProtNLM"/>
    </source>
</evidence>
<gene>
    <name evidence="6" type="ORF">AAE02nite_38880</name>
</gene>
<evidence type="ECO:0000313" key="6">
    <source>
        <dbReference type="EMBL" id="GEO06224.1"/>
    </source>
</evidence>
<name>A0A512B2P0_9BACT</name>